<reference evidence="1 4" key="2">
    <citation type="submission" date="2024-07" db="EMBL/GenBank/DDBJ databases">
        <title>Active virus-host system and metabolic interactions in a Lokiarchaeon culture.</title>
        <authorList>
            <person name="Ponce Toledo R.I."/>
            <person name="Rodrigues Oliveira T."/>
            <person name="Schleper C."/>
        </authorList>
    </citation>
    <scope>NUCLEOTIDE SEQUENCE [LARGE SCALE GENOMIC DNA]</scope>
    <source>
        <strain evidence="1 4">B35</strain>
    </source>
</reference>
<protein>
    <submittedName>
        <fullName evidence="2">Uncharacterized protein</fullName>
    </submittedName>
</protein>
<name>A0A8G2F8X5_9BACT</name>
<proteinExistence type="predicted"/>
<dbReference type="Proteomes" id="UP000184001">
    <property type="component" value="Unassembled WGS sequence"/>
</dbReference>
<reference evidence="2 3" key="1">
    <citation type="submission" date="2016-11" db="EMBL/GenBank/DDBJ databases">
        <authorList>
            <person name="Varghese N."/>
            <person name="Submissions S."/>
        </authorList>
    </citation>
    <scope>NUCLEOTIDE SEQUENCE [LARGE SCALE GENOMIC DNA]</scope>
    <source>
        <strain evidence="2 3">DSM 17919</strain>
    </source>
</reference>
<accession>A0A8G2F8X5</accession>
<dbReference type="EMBL" id="FQZR01000003">
    <property type="protein sequence ID" value="SHJ06702.1"/>
    <property type="molecule type" value="Genomic_DNA"/>
</dbReference>
<dbReference type="AlphaFoldDB" id="A0A8G2F8X5"/>
<evidence type="ECO:0000313" key="4">
    <source>
        <dbReference type="Proteomes" id="UP001568358"/>
    </source>
</evidence>
<dbReference type="EMBL" id="JBFSOO010000030">
    <property type="protein sequence ID" value="MEZ6855117.1"/>
    <property type="molecule type" value="Genomic_DNA"/>
</dbReference>
<evidence type="ECO:0000313" key="2">
    <source>
        <dbReference type="EMBL" id="SHJ06702.1"/>
    </source>
</evidence>
<gene>
    <name evidence="1" type="ORF">AB2Z07_16745</name>
    <name evidence="2" type="ORF">SAMN05660830_01536</name>
</gene>
<dbReference type="RefSeq" id="WP_020000502.1">
    <property type="nucleotide sequence ID" value="NZ_CP192219.1"/>
</dbReference>
<comment type="caution">
    <text evidence="2">The sequence shown here is derived from an EMBL/GenBank/DDBJ whole genome shotgun (WGS) entry which is preliminary data.</text>
</comment>
<evidence type="ECO:0000313" key="1">
    <source>
        <dbReference type="EMBL" id="MEZ6855117.1"/>
    </source>
</evidence>
<keyword evidence="4" id="KW-1185">Reference proteome</keyword>
<sequence>MRKARLGRKGPIITIDEYQRKGIHKRSGSKYIPYCRACGERVFPHALASLNVEASFHHHPSPAGTSEMNICPLSSKASKRYSVLDCSEKDERSGRELRKQFVKDGYVKKAYYFMLKSCGRGCLPYATFEDTLRNANRKNVWNYVGMKAWMMPYILLFVGDFVASNEEKPYKFHFLFSHKGEFSMDKMLKNSTGYKIERVFSNSGISFNKKECFSYPMEVAKQTFDEKTSNLEWMNFDSSRFHKLILPQE</sequence>
<organism evidence="2 3">
    <name type="scientific">Halodesulfovibrio aestuarii</name>
    <dbReference type="NCBI Taxonomy" id="126333"/>
    <lineage>
        <taxon>Bacteria</taxon>
        <taxon>Pseudomonadati</taxon>
        <taxon>Thermodesulfobacteriota</taxon>
        <taxon>Desulfovibrionia</taxon>
        <taxon>Desulfovibrionales</taxon>
        <taxon>Desulfovibrionaceae</taxon>
        <taxon>Halodesulfovibrio</taxon>
    </lineage>
</organism>
<dbReference type="Proteomes" id="UP001568358">
    <property type="component" value="Unassembled WGS sequence"/>
</dbReference>
<evidence type="ECO:0000313" key="3">
    <source>
        <dbReference type="Proteomes" id="UP000184001"/>
    </source>
</evidence>